<dbReference type="Gene3D" id="1.10.10.10">
    <property type="entry name" value="Winged helix-like DNA-binding domain superfamily/Winged helix DNA-binding domain"/>
    <property type="match status" value="1"/>
</dbReference>
<keyword evidence="14" id="KW-1185">Reference proteome</keyword>
<evidence type="ECO:0000313" key="12">
    <source>
        <dbReference type="EMBL" id="RIY41861.1"/>
    </source>
</evidence>
<dbReference type="OrthoDB" id="9802228at2"/>
<dbReference type="PROSITE" id="PS00374">
    <property type="entry name" value="MGMT"/>
    <property type="match status" value="1"/>
</dbReference>
<comment type="catalytic activity">
    <reaction evidence="8">
        <text>a 6-O-methyl-2'-deoxyguanosine in DNA + L-cysteinyl-[protein] = S-methyl-L-cysteinyl-[protein] + a 2'-deoxyguanosine in DNA</text>
        <dbReference type="Rhea" id="RHEA:24000"/>
        <dbReference type="Rhea" id="RHEA-COMP:10131"/>
        <dbReference type="Rhea" id="RHEA-COMP:10132"/>
        <dbReference type="Rhea" id="RHEA-COMP:11367"/>
        <dbReference type="Rhea" id="RHEA-COMP:11368"/>
        <dbReference type="ChEBI" id="CHEBI:29950"/>
        <dbReference type="ChEBI" id="CHEBI:82612"/>
        <dbReference type="ChEBI" id="CHEBI:85445"/>
        <dbReference type="ChEBI" id="CHEBI:85448"/>
        <dbReference type="EC" id="2.1.1.63"/>
    </reaction>
</comment>
<evidence type="ECO:0000259" key="10">
    <source>
        <dbReference type="Pfam" id="PF02870"/>
    </source>
</evidence>
<dbReference type="Proteomes" id="UP000266483">
    <property type="component" value="Unassembled WGS sequence"/>
</dbReference>
<dbReference type="EMBL" id="NQOU01000005">
    <property type="protein sequence ID" value="RII82283.1"/>
    <property type="molecule type" value="Genomic_DNA"/>
</dbReference>
<sequence length="167" mass="18515">MLRRYRVLTRSGNTDKALRHPLYTKVNWQRGVAAEDASRAQRANGSLPDSVLSYFEQTMEELDAYFRGRLTRFSVPLSLKGTPFQVKVWKALAKLPEDQLISYSELGRTAGVSPGAYRAVGVAVGRNPVSIIVPCHRVVAADARLTGYGGGLERKVALLEHEGFQLR</sequence>
<gene>
    <name evidence="11" type="ORF">CJO09_12680</name>
    <name evidence="12" type="ORF">CJP73_04595</name>
</gene>
<dbReference type="InterPro" id="IPR014048">
    <property type="entry name" value="MethylDNA_cys_MeTrfase_DNA-bd"/>
</dbReference>
<dbReference type="SUPFAM" id="SSF53155">
    <property type="entry name" value="Methylated DNA-protein cysteine methyltransferase domain"/>
    <property type="match status" value="1"/>
</dbReference>
<dbReference type="InterPro" id="IPR036388">
    <property type="entry name" value="WH-like_DNA-bd_sf"/>
</dbReference>
<evidence type="ECO:0000256" key="7">
    <source>
        <dbReference type="ARBA" id="ARBA00023204"/>
    </source>
</evidence>
<organism evidence="12 13">
    <name type="scientific">Neopusillimonas maritima</name>
    <dbReference type="NCBI Taxonomy" id="2026239"/>
    <lineage>
        <taxon>Bacteria</taxon>
        <taxon>Pseudomonadati</taxon>
        <taxon>Pseudomonadota</taxon>
        <taxon>Betaproteobacteria</taxon>
        <taxon>Burkholderiales</taxon>
        <taxon>Alcaligenaceae</taxon>
        <taxon>Neopusillimonas</taxon>
    </lineage>
</organism>
<proteinExistence type="inferred from homology"/>
<dbReference type="InterPro" id="IPR008332">
    <property type="entry name" value="MethylG_MeTrfase_N"/>
</dbReference>
<evidence type="ECO:0000313" key="13">
    <source>
        <dbReference type="Proteomes" id="UP000266206"/>
    </source>
</evidence>
<dbReference type="GO" id="GO:0032259">
    <property type="term" value="P:methylation"/>
    <property type="evidence" value="ECO:0007669"/>
    <property type="project" value="UniProtKB-KW"/>
</dbReference>
<name>A0A3A1YWG4_9BURK</name>
<evidence type="ECO:0000256" key="4">
    <source>
        <dbReference type="ARBA" id="ARBA00022603"/>
    </source>
</evidence>
<dbReference type="InterPro" id="IPR036631">
    <property type="entry name" value="MGMT_N_sf"/>
</dbReference>
<keyword evidence="4" id="KW-0489">Methyltransferase</keyword>
<evidence type="ECO:0000313" key="14">
    <source>
        <dbReference type="Proteomes" id="UP000266483"/>
    </source>
</evidence>
<dbReference type="CDD" id="cd06445">
    <property type="entry name" value="ATase"/>
    <property type="match status" value="1"/>
</dbReference>
<dbReference type="Proteomes" id="UP000266206">
    <property type="component" value="Unassembled WGS sequence"/>
</dbReference>
<dbReference type="Gene3D" id="3.30.160.70">
    <property type="entry name" value="Methylated DNA-protein cysteine methyltransferase domain"/>
    <property type="match status" value="1"/>
</dbReference>
<evidence type="ECO:0000256" key="8">
    <source>
        <dbReference type="ARBA" id="ARBA00049348"/>
    </source>
</evidence>
<keyword evidence="6" id="KW-0227">DNA damage</keyword>
<reference evidence="13 14" key="1">
    <citation type="submission" date="2017-08" db="EMBL/GenBank/DDBJ databases">
        <title>Pusillimonas indicus sp. nov., a member of the family Alcaligenaceae isolated from surface seawater.</title>
        <authorList>
            <person name="Li J."/>
        </authorList>
    </citation>
    <scope>NUCLEOTIDE SEQUENCE [LARGE SCALE GENOMIC DNA]</scope>
    <source>
        <strain evidence="11 14">17-4A</strain>
        <strain evidence="12 13">L52-1-41</strain>
    </source>
</reference>
<evidence type="ECO:0000256" key="6">
    <source>
        <dbReference type="ARBA" id="ARBA00022763"/>
    </source>
</evidence>
<keyword evidence="5" id="KW-0808">Transferase</keyword>
<feature type="domain" description="Methylated-DNA-[protein]-cysteine S-methyltransferase DNA binding" evidence="9">
    <location>
        <begin position="83"/>
        <end position="163"/>
    </location>
</feature>
<dbReference type="EC" id="2.1.1.63" evidence="3"/>
<evidence type="ECO:0000256" key="2">
    <source>
        <dbReference type="ARBA" id="ARBA00008711"/>
    </source>
</evidence>
<dbReference type="PANTHER" id="PTHR10815">
    <property type="entry name" value="METHYLATED-DNA--PROTEIN-CYSTEINE METHYLTRANSFERASE"/>
    <property type="match status" value="1"/>
</dbReference>
<dbReference type="GO" id="GO:0003908">
    <property type="term" value="F:methylated-DNA-[protein]-cysteine S-methyltransferase activity"/>
    <property type="evidence" value="ECO:0007669"/>
    <property type="project" value="UniProtKB-EC"/>
</dbReference>
<evidence type="ECO:0000256" key="5">
    <source>
        <dbReference type="ARBA" id="ARBA00022679"/>
    </source>
</evidence>
<comment type="catalytic activity">
    <reaction evidence="1">
        <text>a 4-O-methyl-thymidine in DNA + L-cysteinyl-[protein] = a thymidine in DNA + S-methyl-L-cysteinyl-[protein]</text>
        <dbReference type="Rhea" id="RHEA:53428"/>
        <dbReference type="Rhea" id="RHEA-COMP:10131"/>
        <dbReference type="Rhea" id="RHEA-COMP:10132"/>
        <dbReference type="Rhea" id="RHEA-COMP:13555"/>
        <dbReference type="Rhea" id="RHEA-COMP:13556"/>
        <dbReference type="ChEBI" id="CHEBI:29950"/>
        <dbReference type="ChEBI" id="CHEBI:82612"/>
        <dbReference type="ChEBI" id="CHEBI:137386"/>
        <dbReference type="ChEBI" id="CHEBI:137387"/>
        <dbReference type="EC" id="2.1.1.63"/>
    </reaction>
</comment>
<dbReference type="NCBIfam" id="TIGR00589">
    <property type="entry name" value="ogt"/>
    <property type="match status" value="1"/>
</dbReference>
<dbReference type="InterPro" id="IPR001497">
    <property type="entry name" value="MethylDNA_cys_MeTrfase_AS"/>
</dbReference>
<comment type="caution">
    <text evidence="12">The sequence shown here is derived from an EMBL/GenBank/DDBJ whole genome shotgun (WGS) entry which is preliminary data.</text>
</comment>
<dbReference type="PANTHER" id="PTHR10815:SF13">
    <property type="entry name" value="METHYLATED-DNA--PROTEIN-CYSTEINE METHYLTRANSFERASE"/>
    <property type="match status" value="1"/>
</dbReference>
<dbReference type="AlphaFoldDB" id="A0A3A1YWG4"/>
<dbReference type="FunFam" id="1.10.10.10:FF:000214">
    <property type="entry name" value="Methylated-DNA--protein-cysteine methyltransferase"/>
    <property type="match status" value="1"/>
</dbReference>
<dbReference type="SUPFAM" id="SSF46767">
    <property type="entry name" value="Methylated DNA-protein cysteine methyltransferase, C-terminal domain"/>
    <property type="match status" value="1"/>
</dbReference>
<protein>
    <recommendedName>
        <fullName evidence="3">methylated-DNA--[protein]-cysteine S-methyltransferase</fullName>
        <ecNumber evidence="3">2.1.1.63</ecNumber>
    </recommendedName>
</protein>
<dbReference type="GO" id="GO:0006281">
    <property type="term" value="P:DNA repair"/>
    <property type="evidence" value="ECO:0007669"/>
    <property type="project" value="UniProtKB-KW"/>
</dbReference>
<keyword evidence="7" id="KW-0234">DNA repair</keyword>
<dbReference type="InterPro" id="IPR036217">
    <property type="entry name" value="MethylDNA_cys_MeTrfase_DNAb"/>
</dbReference>
<feature type="domain" description="Methylguanine DNA methyltransferase ribonuclease-like" evidence="10">
    <location>
        <begin position="36"/>
        <end position="79"/>
    </location>
</feature>
<dbReference type="Pfam" id="PF01035">
    <property type="entry name" value="DNA_binding_1"/>
    <property type="match status" value="1"/>
</dbReference>
<evidence type="ECO:0000256" key="3">
    <source>
        <dbReference type="ARBA" id="ARBA00011918"/>
    </source>
</evidence>
<evidence type="ECO:0000313" key="11">
    <source>
        <dbReference type="EMBL" id="RII82283.1"/>
    </source>
</evidence>
<evidence type="ECO:0000259" key="9">
    <source>
        <dbReference type="Pfam" id="PF01035"/>
    </source>
</evidence>
<dbReference type="EMBL" id="NQYH01000002">
    <property type="protein sequence ID" value="RIY41861.1"/>
    <property type="molecule type" value="Genomic_DNA"/>
</dbReference>
<evidence type="ECO:0000256" key="1">
    <source>
        <dbReference type="ARBA" id="ARBA00001286"/>
    </source>
</evidence>
<accession>A0A3A1YWG4</accession>
<comment type="similarity">
    <text evidence="2">Belongs to the MGMT family.</text>
</comment>
<dbReference type="Pfam" id="PF02870">
    <property type="entry name" value="Methyltransf_1N"/>
    <property type="match status" value="1"/>
</dbReference>